<proteinExistence type="predicted"/>
<dbReference type="PANTHER" id="PTHR46042">
    <property type="entry name" value="DIPHTHINE METHYLTRANSFERASE"/>
    <property type="match status" value="1"/>
</dbReference>
<comment type="caution">
    <text evidence="4">The sequence shown here is derived from an EMBL/GenBank/DDBJ whole genome shotgun (WGS) entry which is preliminary data.</text>
</comment>
<organism evidence="4 5">
    <name type="scientific">Diatrype stigma</name>
    <dbReference type="NCBI Taxonomy" id="117547"/>
    <lineage>
        <taxon>Eukaryota</taxon>
        <taxon>Fungi</taxon>
        <taxon>Dikarya</taxon>
        <taxon>Ascomycota</taxon>
        <taxon>Pezizomycotina</taxon>
        <taxon>Sordariomycetes</taxon>
        <taxon>Xylariomycetidae</taxon>
        <taxon>Xylariales</taxon>
        <taxon>Diatrypaceae</taxon>
        <taxon>Diatrype</taxon>
    </lineage>
</organism>
<dbReference type="GO" id="GO:0005737">
    <property type="term" value="C:cytoplasm"/>
    <property type="evidence" value="ECO:0007669"/>
    <property type="project" value="TreeGrafter"/>
</dbReference>
<keyword evidence="2" id="KW-0677">Repeat</keyword>
<keyword evidence="1" id="KW-0853">WD repeat</keyword>
<dbReference type="Proteomes" id="UP001320420">
    <property type="component" value="Unassembled WGS sequence"/>
</dbReference>
<evidence type="ECO:0008006" key="6">
    <source>
        <dbReference type="Google" id="ProtNLM"/>
    </source>
</evidence>
<accession>A0AAN9U6T3</accession>
<comment type="pathway">
    <text evidence="3">Protein modification.</text>
</comment>
<dbReference type="InterPro" id="IPR052415">
    <property type="entry name" value="Diphthine_MTase"/>
</dbReference>
<gene>
    <name evidence="4" type="ORF">SLS62_011353</name>
</gene>
<dbReference type="EMBL" id="JAKJXP020000199">
    <property type="protein sequence ID" value="KAK7738619.1"/>
    <property type="molecule type" value="Genomic_DNA"/>
</dbReference>
<keyword evidence="5" id="KW-1185">Reference proteome</keyword>
<dbReference type="InterPro" id="IPR036322">
    <property type="entry name" value="WD40_repeat_dom_sf"/>
</dbReference>
<evidence type="ECO:0000256" key="3">
    <source>
        <dbReference type="ARBA" id="ARBA00043952"/>
    </source>
</evidence>
<dbReference type="AlphaFoldDB" id="A0AAN9U6T3"/>
<dbReference type="GO" id="GO:0061685">
    <property type="term" value="F:diphthine methylesterase activity"/>
    <property type="evidence" value="ECO:0007669"/>
    <property type="project" value="TreeGrafter"/>
</dbReference>
<dbReference type="InterPro" id="IPR015943">
    <property type="entry name" value="WD40/YVTN_repeat-like_dom_sf"/>
</dbReference>
<dbReference type="PANTHER" id="PTHR46042:SF1">
    <property type="entry name" value="DIPHTHINE METHYLTRANSFERASE"/>
    <property type="match status" value="1"/>
</dbReference>
<name>A0AAN9U6T3_9PEZI</name>
<evidence type="ECO:0000313" key="5">
    <source>
        <dbReference type="Proteomes" id="UP001320420"/>
    </source>
</evidence>
<evidence type="ECO:0000313" key="4">
    <source>
        <dbReference type="EMBL" id="KAK7738619.1"/>
    </source>
</evidence>
<sequence>MTHHVHILRVGDAWDIFKTREEPVITHMDQAWTVAFSPSLTPCPDASRKISDEPQSLVVFSGGDDSQLMSAMCIYHPSKLADDDELIETPYPAMSSVFKDHQAGVTAILPLTLKLADDSTIMVTGSYDDHLRVYKTYSIEGGYMARRPSVIAEENLGGGVWRLKLVKLKESGGQTGPDGKRGWTALILASCMYAGCRVVEISGDYEGDCRISVLARFEEHKSMNYGSDFQPGSEQGGLRCISTSFYDRLLCLWSFGAPTICTI</sequence>
<dbReference type="Gene3D" id="2.130.10.10">
    <property type="entry name" value="YVTN repeat-like/Quinoprotein amine dehydrogenase"/>
    <property type="match status" value="1"/>
</dbReference>
<reference evidence="4 5" key="1">
    <citation type="submission" date="2024-02" db="EMBL/GenBank/DDBJ databases">
        <title>De novo assembly and annotation of 12 fungi associated with fruit tree decline syndrome in Ontario, Canada.</title>
        <authorList>
            <person name="Sulman M."/>
            <person name="Ellouze W."/>
            <person name="Ilyukhin E."/>
        </authorList>
    </citation>
    <scope>NUCLEOTIDE SEQUENCE [LARGE SCALE GENOMIC DNA]</scope>
    <source>
        <strain evidence="4 5">M11/M66-122</strain>
    </source>
</reference>
<evidence type="ECO:0000256" key="2">
    <source>
        <dbReference type="ARBA" id="ARBA00022737"/>
    </source>
</evidence>
<protein>
    <recommendedName>
        <fullName evidence="6">Diphthine methyltransferase</fullName>
    </recommendedName>
</protein>
<evidence type="ECO:0000256" key="1">
    <source>
        <dbReference type="ARBA" id="ARBA00022574"/>
    </source>
</evidence>
<dbReference type="GO" id="GO:0017183">
    <property type="term" value="P:protein histidyl modification to diphthamide"/>
    <property type="evidence" value="ECO:0007669"/>
    <property type="project" value="TreeGrafter"/>
</dbReference>
<dbReference type="SUPFAM" id="SSF50978">
    <property type="entry name" value="WD40 repeat-like"/>
    <property type="match status" value="1"/>
</dbReference>